<evidence type="ECO:0000256" key="6">
    <source>
        <dbReference type="ARBA" id="ARBA00023136"/>
    </source>
</evidence>
<reference evidence="9" key="1">
    <citation type="submission" date="2025-08" db="UniProtKB">
        <authorList>
            <consortium name="RefSeq"/>
        </authorList>
    </citation>
    <scope>IDENTIFICATION</scope>
</reference>
<keyword evidence="5" id="KW-0496">Mitochondrion</keyword>
<feature type="domain" description="Armadillo repeat-containing" evidence="7">
    <location>
        <begin position="17"/>
        <end position="191"/>
    </location>
</feature>
<name>A0ABM0IZ57_ECHTE</name>
<keyword evidence="4" id="KW-1133">Transmembrane helix</keyword>
<proteinExistence type="predicted"/>
<keyword evidence="2" id="KW-0812">Transmembrane</keyword>
<evidence type="ECO:0000256" key="4">
    <source>
        <dbReference type="ARBA" id="ARBA00022989"/>
    </source>
</evidence>
<dbReference type="InterPro" id="IPR006911">
    <property type="entry name" value="ARM-rpt_dom"/>
</dbReference>
<dbReference type="Pfam" id="PF04826">
    <property type="entry name" value="Arm_2"/>
    <property type="match status" value="1"/>
</dbReference>
<evidence type="ECO:0000256" key="5">
    <source>
        <dbReference type="ARBA" id="ARBA00023128"/>
    </source>
</evidence>
<dbReference type="PANTHER" id="PTHR15712:SF6">
    <property type="entry name" value="PROTEIN ARMCX6"/>
    <property type="match status" value="1"/>
</dbReference>
<evidence type="ECO:0000256" key="3">
    <source>
        <dbReference type="ARBA" id="ARBA00022787"/>
    </source>
</evidence>
<keyword evidence="8" id="KW-1185">Reference proteome</keyword>
<evidence type="ECO:0000256" key="2">
    <source>
        <dbReference type="ARBA" id="ARBA00022692"/>
    </source>
</evidence>
<organism evidence="8 9">
    <name type="scientific">Echinops telfairi</name>
    <name type="common">Lesser hedgehog tenrec</name>
    <dbReference type="NCBI Taxonomy" id="9371"/>
    <lineage>
        <taxon>Eukaryota</taxon>
        <taxon>Metazoa</taxon>
        <taxon>Chordata</taxon>
        <taxon>Craniata</taxon>
        <taxon>Vertebrata</taxon>
        <taxon>Euteleostomi</taxon>
        <taxon>Mammalia</taxon>
        <taxon>Eutheria</taxon>
        <taxon>Afrotheria</taxon>
        <taxon>Tenrecidae</taxon>
        <taxon>Tenrecinae</taxon>
        <taxon>Echinops</taxon>
    </lineage>
</organism>
<keyword evidence="6" id="KW-0472">Membrane</keyword>
<dbReference type="RefSeq" id="XP_004711259.1">
    <property type="nucleotide sequence ID" value="XM_004711202.1"/>
</dbReference>
<accession>A0ABM0IZ57</accession>
<dbReference type="InterPro" id="IPR051303">
    <property type="entry name" value="Armcx_regulator"/>
</dbReference>
<sequence>MVRSGDGSDNRNASCDLDLSKSPPIEIKALFSQPKDAGFSRSQDISSPLASFSTAGNTFLTPNPTVEEKTFCVPGNVNLSAEKQGQIKMYISQVCLETVSRGCPSFLQQAGLNLLISMTAISHMLAKSVSDMRFPFLSEESGCAKAQVLKRLMNLSETPALAGGWLEAHGLLSSLPLFIRNGNTESLLDALGP</sequence>
<evidence type="ECO:0000313" key="9">
    <source>
        <dbReference type="RefSeq" id="XP_004711259.1"/>
    </source>
</evidence>
<dbReference type="PANTHER" id="PTHR15712">
    <property type="entry name" value="ARMADILLO REPEAT CONTAINING PROTEIN"/>
    <property type="match status" value="1"/>
</dbReference>
<evidence type="ECO:0000256" key="1">
    <source>
        <dbReference type="ARBA" id="ARBA00004572"/>
    </source>
</evidence>
<evidence type="ECO:0000259" key="7">
    <source>
        <dbReference type="Pfam" id="PF04826"/>
    </source>
</evidence>
<keyword evidence="3" id="KW-1000">Mitochondrion outer membrane</keyword>
<comment type="subcellular location">
    <subcellularLocation>
        <location evidence="1">Mitochondrion outer membrane</location>
        <topology evidence="1">Single-pass membrane protein</topology>
    </subcellularLocation>
</comment>
<gene>
    <name evidence="9" type="primary">LOC101638502</name>
</gene>
<protein>
    <submittedName>
        <fullName evidence="9">Protein ARMCX6-like</fullName>
    </submittedName>
</protein>
<evidence type="ECO:0000313" key="8">
    <source>
        <dbReference type="Proteomes" id="UP000694863"/>
    </source>
</evidence>
<dbReference type="Proteomes" id="UP000694863">
    <property type="component" value="Unplaced"/>
</dbReference>
<dbReference type="GeneID" id="101638502"/>